<dbReference type="OrthoDB" id="2986513at2"/>
<comment type="caution">
    <text evidence="1">The sequence shown here is derived from an EMBL/GenBank/DDBJ whole genome shotgun (WGS) entry which is preliminary data.</text>
</comment>
<dbReference type="InterPro" id="IPR014199">
    <property type="entry name" value="Spore_YtxC"/>
</dbReference>
<keyword evidence="2" id="KW-1185">Reference proteome</keyword>
<proteinExistence type="predicted"/>
<reference evidence="1 2" key="1">
    <citation type="submission" date="2019-03" db="EMBL/GenBank/DDBJ databases">
        <title>This is whole genome sequence of Paenibacillus sp MS74 strain.</title>
        <authorList>
            <person name="Trinh H.N."/>
        </authorList>
    </citation>
    <scope>NUCLEOTIDE SEQUENCE [LARGE SCALE GENOMIC DNA]</scope>
    <source>
        <strain evidence="1 2">MS74</strain>
    </source>
</reference>
<name>A0A4R5KZ21_9BACL</name>
<protein>
    <submittedName>
        <fullName evidence="1">Putative sporulation protein YtxC</fullName>
    </submittedName>
</protein>
<dbReference type="Proteomes" id="UP000295636">
    <property type="component" value="Unassembled WGS sequence"/>
</dbReference>
<evidence type="ECO:0000313" key="2">
    <source>
        <dbReference type="Proteomes" id="UP000295636"/>
    </source>
</evidence>
<dbReference type="EMBL" id="SMRT01000001">
    <property type="protein sequence ID" value="TDG00486.1"/>
    <property type="molecule type" value="Genomic_DNA"/>
</dbReference>
<dbReference type="Pfam" id="PF08812">
    <property type="entry name" value="YtxC"/>
    <property type="match status" value="1"/>
</dbReference>
<sequence>MKLFALTLMKLPDASVQRLYESVVDAVGSVYKQHTVIDLHQHDACSMIQADGVMPNFQLDKRLDALLLKVSEEVADWIVGYKEESLFRSLIIKEYEHKEDKDIAAILGYYRHMLQLETSDHHAEQQEMVLRRKQKIRQAAYSFLQDNTDLNIDGFIKFRLNEYFEELKEIAEYAIDEFLMDQQYQEFISLLQYFVYIQEAKIPFAHLIHKGGNEFLLLNDKMEKIEANGDSTLTIEMLEKDINFEDVIVSTLISVSPQLIYIHSRDPEVQIIQTISQIFENRVELCDYCRLCQNLDRSAASDYNKG</sequence>
<accession>A0A4R5KZ21</accession>
<dbReference type="AlphaFoldDB" id="A0A4R5KZ21"/>
<evidence type="ECO:0000313" key="1">
    <source>
        <dbReference type="EMBL" id="TDG00486.1"/>
    </source>
</evidence>
<gene>
    <name evidence="1" type="ORF">E1757_02310</name>
</gene>
<dbReference type="RefSeq" id="WP_133225195.1">
    <property type="nucleotide sequence ID" value="NZ_SMRT01000001.1"/>
</dbReference>
<organism evidence="1 2">
    <name type="scientific">Paenibacillus piri</name>
    <dbReference type="NCBI Taxonomy" id="2547395"/>
    <lineage>
        <taxon>Bacteria</taxon>
        <taxon>Bacillati</taxon>
        <taxon>Bacillota</taxon>
        <taxon>Bacilli</taxon>
        <taxon>Bacillales</taxon>
        <taxon>Paenibacillaceae</taxon>
        <taxon>Paenibacillus</taxon>
    </lineage>
</organism>